<protein>
    <submittedName>
        <fullName evidence="2">Putative membrane-fusion protein</fullName>
    </submittedName>
</protein>
<dbReference type="GO" id="GO:0015562">
    <property type="term" value="F:efflux transmembrane transporter activity"/>
    <property type="evidence" value="ECO:0007669"/>
    <property type="project" value="TreeGrafter"/>
</dbReference>
<evidence type="ECO:0000313" key="2">
    <source>
        <dbReference type="EMBL" id="EQD75255.1"/>
    </source>
</evidence>
<dbReference type="Gene3D" id="1.10.287.470">
    <property type="entry name" value="Helix hairpin bin"/>
    <property type="match status" value="1"/>
</dbReference>
<feature type="domain" description="CusB-like barrel-sandwich hybrid" evidence="1">
    <location>
        <begin position="34"/>
        <end position="154"/>
    </location>
</feature>
<dbReference type="EMBL" id="AUZY01001314">
    <property type="protein sequence ID" value="EQD75255.1"/>
    <property type="molecule type" value="Genomic_DNA"/>
</dbReference>
<gene>
    <name evidence="2" type="ORF">B1B_02219</name>
</gene>
<name>T1CYN4_9ZZZZ</name>
<sequence length="155" mass="17284">MVGPQPVRVAQVQQGELNQIVTYTGIVKPWEDDMIYARVGGWVRRLDVYPGDVVHAGEVLATLDLSALEPQLETAEAGVTFWHAEFQRNRKLYDFGAISAAHFDGTRMRYQAAQAALQLARTDIGYATLRSPLNGVIAKRHVYPGVYVHKGEMML</sequence>
<reference evidence="2" key="2">
    <citation type="journal article" date="2014" name="ISME J.">
        <title>Microbial stratification in low pH oxic and suboxic macroscopic growths along an acid mine drainage.</title>
        <authorList>
            <person name="Mendez-Garcia C."/>
            <person name="Mesa V."/>
            <person name="Sprenger R.R."/>
            <person name="Richter M."/>
            <person name="Diez M.S."/>
            <person name="Solano J."/>
            <person name="Bargiela R."/>
            <person name="Golyshina O.V."/>
            <person name="Manteca A."/>
            <person name="Ramos J.L."/>
            <person name="Gallego J.R."/>
            <person name="Llorente I."/>
            <person name="Martins Dos Santos V.A."/>
            <person name="Jensen O.N."/>
            <person name="Pelaez A.I."/>
            <person name="Sanchez J."/>
            <person name="Ferrer M."/>
        </authorList>
    </citation>
    <scope>NUCLEOTIDE SEQUENCE</scope>
</reference>
<evidence type="ECO:0000259" key="1">
    <source>
        <dbReference type="Pfam" id="PF25919"/>
    </source>
</evidence>
<comment type="caution">
    <text evidence="2">The sequence shown here is derived from an EMBL/GenBank/DDBJ whole genome shotgun (WGS) entry which is preliminary data.</text>
</comment>
<reference evidence="2" key="1">
    <citation type="submission" date="2013-08" db="EMBL/GenBank/DDBJ databases">
        <authorList>
            <person name="Mendez C."/>
            <person name="Richter M."/>
            <person name="Ferrer M."/>
            <person name="Sanchez J."/>
        </authorList>
    </citation>
    <scope>NUCLEOTIDE SEQUENCE</scope>
</reference>
<feature type="non-terminal residue" evidence="2">
    <location>
        <position position="155"/>
    </location>
</feature>
<dbReference type="Pfam" id="PF25919">
    <property type="entry name" value="BSH_CusB"/>
    <property type="match status" value="1"/>
</dbReference>
<accession>T1CYN4</accession>
<dbReference type="SUPFAM" id="SSF111369">
    <property type="entry name" value="HlyD-like secretion proteins"/>
    <property type="match status" value="1"/>
</dbReference>
<dbReference type="AlphaFoldDB" id="T1CYN4"/>
<dbReference type="InterPro" id="IPR058790">
    <property type="entry name" value="BSH_CusB"/>
</dbReference>
<dbReference type="GO" id="GO:1990281">
    <property type="term" value="C:efflux pump complex"/>
    <property type="evidence" value="ECO:0007669"/>
    <property type="project" value="TreeGrafter"/>
</dbReference>
<organism evidence="2">
    <name type="scientific">mine drainage metagenome</name>
    <dbReference type="NCBI Taxonomy" id="410659"/>
    <lineage>
        <taxon>unclassified sequences</taxon>
        <taxon>metagenomes</taxon>
        <taxon>ecological metagenomes</taxon>
    </lineage>
</organism>
<dbReference type="Gene3D" id="2.40.50.100">
    <property type="match status" value="1"/>
</dbReference>
<proteinExistence type="predicted"/>
<dbReference type="PANTHER" id="PTHR30469">
    <property type="entry name" value="MULTIDRUG RESISTANCE PROTEIN MDTA"/>
    <property type="match status" value="1"/>
</dbReference>